<proteinExistence type="predicted"/>
<evidence type="ECO:0000256" key="2">
    <source>
        <dbReference type="ARBA" id="ARBA00023125"/>
    </source>
</evidence>
<name>A0ABR9LUW7_9ACTN</name>
<dbReference type="PRINTS" id="PR00455">
    <property type="entry name" value="HTHTETR"/>
</dbReference>
<dbReference type="Gene3D" id="1.10.357.10">
    <property type="entry name" value="Tetracycline Repressor, domain 2"/>
    <property type="match status" value="1"/>
</dbReference>
<dbReference type="Pfam" id="PF00440">
    <property type="entry name" value="TetR_N"/>
    <property type="match status" value="1"/>
</dbReference>
<sequence>MPPARSPYRPRKTPRQQRAWQTRQRIEEAAARVFARHGYASGTTDRIAEEAGLSVGSLYQYFPNKDAILAVLAQAHLEQMVETVRDVLTEQRPLAEWLPELTRALVRIHAADPQLHQVLFEQAPRPPELLARFRQAEDEAVASVERLLRADPDLTPADPGCQARFVVATIESLIHRFVGRVPDFDAADLEREIVMIVTGYLY</sequence>
<dbReference type="PROSITE" id="PS50977">
    <property type="entry name" value="HTH_TETR_2"/>
    <property type="match status" value="1"/>
</dbReference>
<comment type="caution">
    <text evidence="7">The sequence shown here is derived from an EMBL/GenBank/DDBJ whole genome shotgun (WGS) entry which is preliminary data.</text>
</comment>
<dbReference type="PANTHER" id="PTHR30055">
    <property type="entry name" value="HTH-TYPE TRANSCRIPTIONAL REGULATOR RUTR"/>
    <property type="match status" value="1"/>
</dbReference>
<dbReference type="InterPro" id="IPR050109">
    <property type="entry name" value="HTH-type_TetR-like_transc_reg"/>
</dbReference>
<evidence type="ECO:0000256" key="5">
    <source>
        <dbReference type="SAM" id="MobiDB-lite"/>
    </source>
</evidence>
<accession>A0ABR9LUW7</accession>
<dbReference type="EMBL" id="JADBEK010000001">
    <property type="protein sequence ID" value="MBE1584068.1"/>
    <property type="molecule type" value="Genomic_DNA"/>
</dbReference>
<dbReference type="InterPro" id="IPR009057">
    <property type="entry name" value="Homeodomain-like_sf"/>
</dbReference>
<dbReference type="RefSeq" id="WP_192785065.1">
    <property type="nucleotide sequence ID" value="NZ_JADBEK010000001.1"/>
</dbReference>
<dbReference type="PROSITE" id="PS01081">
    <property type="entry name" value="HTH_TETR_1"/>
    <property type="match status" value="1"/>
</dbReference>
<organism evidence="7 8">
    <name type="scientific">Nonomuraea angiospora</name>
    <dbReference type="NCBI Taxonomy" id="46172"/>
    <lineage>
        <taxon>Bacteria</taxon>
        <taxon>Bacillati</taxon>
        <taxon>Actinomycetota</taxon>
        <taxon>Actinomycetes</taxon>
        <taxon>Streptosporangiales</taxon>
        <taxon>Streptosporangiaceae</taxon>
        <taxon>Nonomuraea</taxon>
    </lineage>
</organism>
<keyword evidence="3" id="KW-0804">Transcription</keyword>
<dbReference type="Proteomes" id="UP000633509">
    <property type="component" value="Unassembled WGS sequence"/>
</dbReference>
<dbReference type="Pfam" id="PF17918">
    <property type="entry name" value="TetR_C_15"/>
    <property type="match status" value="1"/>
</dbReference>
<evidence type="ECO:0000256" key="4">
    <source>
        <dbReference type="PROSITE-ProRule" id="PRU00335"/>
    </source>
</evidence>
<keyword evidence="1" id="KW-0805">Transcription regulation</keyword>
<keyword evidence="2 4" id="KW-0238">DNA-binding</keyword>
<dbReference type="InterPro" id="IPR001647">
    <property type="entry name" value="HTH_TetR"/>
</dbReference>
<keyword evidence="8" id="KW-1185">Reference proteome</keyword>
<evidence type="ECO:0000256" key="1">
    <source>
        <dbReference type="ARBA" id="ARBA00023015"/>
    </source>
</evidence>
<evidence type="ECO:0000313" key="7">
    <source>
        <dbReference type="EMBL" id="MBE1584068.1"/>
    </source>
</evidence>
<protein>
    <submittedName>
        <fullName evidence="7">AcrR family transcriptional regulator</fullName>
    </submittedName>
</protein>
<reference evidence="7 8" key="1">
    <citation type="submission" date="2020-10" db="EMBL/GenBank/DDBJ databases">
        <title>Sequencing the genomes of 1000 actinobacteria strains.</title>
        <authorList>
            <person name="Klenk H.-P."/>
        </authorList>
    </citation>
    <scope>NUCLEOTIDE SEQUENCE [LARGE SCALE GENOMIC DNA]</scope>
    <source>
        <strain evidence="7 8">DSM 43173</strain>
    </source>
</reference>
<feature type="domain" description="HTH tetR-type" evidence="6">
    <location>
        <begin position="20"/>
        <end position="80"/>
    </location>
</feature>
<feature type="region of interest" description="Disordered" evidence="5">
    <location>
        <begin position="1"/>
        <end position="21"/>
    </location>
</feature>
<evidence type="ECO:0000313" key="8">
    <source>
        <dbReference type="Proteomes" id="UP000633509"/>
    </source>
</evidence>
<dbReference type="PANTHER" id="PTHR30055:SF234">
    <property type="entry name" value="HTH-TYPE TRANSCRIPTIONAL REGULATOR BETI"/>
    <property type="match status" value="1"/>
</dbReference>
<dbReference type="InterPro" id="IPR023772">
    <property type="entry name" value="DNA-bd_HTH_TetR-type_CS"/>
</dbReference>
<evidence type="ECO:0000256" key="3">
    <source>
        <dbReference type="ARBA" id="ARBA00023163"/>
    </source>
</evidence>
<gene>
    <name evidence="7" type="ORF">H4W80_002326</name>
</gene>
<dbReference type="InterPro" id="IPR041669">
    <property type="entry name" value="TetR_C_15"/>
</dbReference>
<feature type="DNA-binding region" description="H-T-H motif" evidence="4">
    <location>
        <begin position="43"/>
        <end position="62"/>
    </location>
</feature>
<dbReference type="SUPFAM" id="SSF46689">
    <property type="entry name" value="Homeodomain-like"/>
    <property type="match status" value="1"/>
</dbReference>
<evidence type="ECO:0000259" key="6">
    <source>
        <dbReference type="PROSITE" id="PS50977"/>
    </source>
</evidence>